<dbReference type="EMBL" id="QPGL01000002">
    <property type="protein sequence ID" value="RCS70888.1"/>
    <property type="molecule type" value="Genomic_DNA"/>
</dbReference>
<sequence length="112" mass="13041">MLRFITLFSTLLFAMSASAAPKTLSDPDVTRYFVCSYLHKEDSYKIGSYLTKNYEMQWYTYSDKFKVLVNDKLSEIARDQNISKFKSEDQLSEKYKCNSAYIDLLGLSNIKI</sequence>
<feature type="chain" id="PRO_5017042203" evidence="1">
    <location>
        <begin position="20"/>
        <end position="112"/>
    </location>
</feature>
<reference evidence="2 3" key="1">
    <citation type="journal article" date="2017" name="Elife">
        <title>Extensive horizontal gene transfer in cheese-associated bacteria.</title>
        <authorList>
            <person name="Bonham K.S."/>
            <person name="Wolfe B.E."/>
            <person name="Dutton R.J."/>
        </authorList>
    </citation>
    <scope>NUCLEOTIDE SEQUENCE [LARGE SCALE GENOMIC DNA]</scope>
    <source>
        <strain evidence="2 3">JB196</strain>
    </source>
</reference>
<dbReference type="AlphaFoldDB" id="A0A368LJL9"/>
<proteinExistence type="predicted"/>
<keyword evidence="1" id="KW-0732">Signal</keyword>
<dbReference type="RefSeq" id="WP_086962986.1">
    <property type="nucleotide sequence ID" value="NZ_AP018681.1"/>
</dbReference>
<protein>
    <submittedName>
        <fullName evidence="2">Uncharacterized protein</fullName>
    </submittedName>
</protein>
<keyword evidence="3" id="KW-1185">Reference proteome</keyword>
<gene>
    <name evidence="2" type="ORF">CIK83_15995</name>
</gene>
<evidence type="ECO:0000256" key="1">
    <source>
        <dbReference type="SAM" id="SignalP"/>
    </source>
</evidence>
<comment type="caution">
    <text evidence="2">The sequence shown here is derived from an EMBL/GenBank/DDBJ whole genome shotgun (WGS) entry which is preliminary data.</text>
</comment>
<feature type="signal peptide" evidence="1">
    <location>
        <begin position="1"/>
        <end position="19"/>
    </location>
</feature>
<dbReference type="OrthoDB" id="5875450at2"/>
<organism evidence="2 3">
    <name type="scientific">Vibrio casei</name>
    <dbReference type="NCBI Taxonomy" id="673372"/>
    <lineage>
        <taxon>Bacteria</taxon>
        <taxon>Pseudomonadati</taxon>
        <taxon>Pseudomonadota</taxon>
        <taxon>Gammaproteobacteria</taxon>
        <taxon>Vibrionales</taxon>
        <taxon>Vibrionaceae</taxon>
        <taxon>Vibrio</taxon>
    </lineage>
</organism>
<name>A0A368LJL9_9VIBR</name>
<dbReference type="GeneID" id="303190425"/>
<dbReference type="Proteomes" id="UP000252479">
    <property type="component" value="Unassembled WGS sequence"/>
</dbReference>
<evidence type="ECO:0000313" key="2">
    <source>
        <dbReference type="EMBL" id="RCS70888.1"/>
    </source>
</evidence>
<accession>A0A368LJL9</accession>
<evidence type="ECO:0000313" key="3">
    <source>
        <dbReference type="Proteomes" id="UP000252479"/>
    </source>
</evidence>